<feature type="signal peptide" evidence="8">
    <location>
        <begin position="1"/>
        <end position="21"/>
    </location>
</feature>
<dbReference type="PANTHER" id="PTHR24287">
    <property type="entry name" value="P450, PUTATIVE (EUROFUNG)-RELATED"/>
    <property type="match status" value="1"/>
</dbReference>
<comment type="similarity">
    <text evidence="2">Belongs to the cytochrome P450 family.</text>
</comment>
<dbReference type="GO" id="GO:0016705">
    <property type="term" value="F:oxidoreductase activity, acting on paired donors, with incorporation or reduction of molecular oxygen"/>
    <property type="evidence" value="ECO:0007669"/>
    <property type="project" value="InterPro"/>
</dbReference>
<keyword evidence="4" id="KW-0479">Metal-binding</keyword>
<dbReference type="GO" id="GO:0005506">
    <property type="term" value="F:iron ion binding"/>
    <property type="evidence" value="ECO:0007669"/>
    <property type="project" value="InterPro"/>
</dbReference>
<comment type="cofactor">
    <cofactor evidence="1">
        <name>heme</name>
        <dbReference type="ChEBI" id="CHEBI:30413"/>
    </cofactor>
</comment>
<dbReference type="EMBL" id="JAPZBT010000003">
    <property type="protein sequence ID" value="KAJ5365790.1"/>
    <property type="molecule type" value="Genomic_DNA"/>
</dbReference>
<comment type="caution">
    <text evidence="9">The sequence shown here is derived from an EMBL/GenBank/DDBJ whole genome shotgun (WGS) entry which is preliminary data.</text>
</comment>
<name>A0A9W9RUB7_9EURO</name>
<keyword evidence="10" id="KW-1185">Reference proteome</keyword>
<feature type="chain" id="PRO_5040955926" evidence="8">
    <location>
        <begin position="22"/>
        <end position="164"/>
    </location>
</feature>
<reference evidence="9" key="1">
    <citation type="submission" date="2022-12" db="EMBL/GenBank/DDBJ databases">
        <authorList>
            <person name="Petersen C."/>
        </authorList>
    </citation>
    <scope>NUCLEOTIDE SEQUENCE</scope>
    <source>
        <strain evidence="9">IBT 3081</strain>
    </source>
</reference>
<dbReference type="GO" id="GO:0020037">
    <property type="term" value="F:heme binding"/>
    <property type="evidence" value="ECO:0007669"/>
    <property type="project" value="InterPro"/>
</dbReference>
<accession>A0A9W9RUB7</accession>
<dbReference type="GeneID" id="81465588"/>
<dbReference type="SUPFAM" id="SSF48264">
    <property type="entry name" value="Cytochrome P450"/>
    <property type="match status" value="1"/>
</dbReference>
<evidence type="ECO:0000256" key="7">
    <source>
        <dbReference type="ARBA" id="ARBA00023033"/>
    </source>
</evidence>
<keyword evidence="5" id="KW-0560">Oxidoreductase</keyword>
<proteinExistence type="inferred from homology"/>
<evidence type="ECO:0000256" key="5">
    <source>
        <dbReference type="ARBA" id="ARBA00023002"/>
    </source>
</evidence>
<evidence type="ECO:0000256" key="4">
    <source>
        <dbReference type="ARBA" id="ARBA00022723"/>
    </source>
</evidence>
<organism evidence="9 10">
    <name type="scientific">Penicillium concentricum</name>
    <dbReference type="NCBI Taxonomy" id="293559"/>
    <lineage>
        <taxon>Eukaryota</taxon>
        <taxon>Fungi</taxon>
        <taxon>Dikarya</taxon>
        <taxon>Ascomycota</taxon>
        <taxon>Pezizomycotina</taxon>
        <taxon>Eurotiomycetes</taxon>
        <taxon>Eurotiomycetidae</taxon>
        <taxon>Eurotiales</taxon>
        <taxon>Aspergillaceae</taxon>
        <taxon>Penicillium</taxon>
    </lineage>
</organism>
<evidence type="ECO:0000256" key="2">
    <source>
        <dbReference type="ARBA" id="ARBA00010617"/>
    </source>
</evidence>
<evidence type="ECO:0000256" key="8">
    <source>
        <dbReference type="SAM" id="SignalP"/>
    </source>
</evidence>
<dbReference type="PRINTS" id="PR00463">
    <property type="entry name" value="EP450I"/>
</dbReference>
<dbReference type="Gene3D" id="1.10.630.10">
    <property type="entry name" value="Cytochrome P450"/>
    <property type="match status" value="1"/>
</dbReference>
<dbReference type="Pfam" id="PF00067">
    <property type="entry name" value="p450"/>
    <property type="match status" value="1"/>
</dbReference>
<dbReference type="PANTHER" id="PTHR24287:SF1">
    <property type="entry name" value="P450, PUTATIVE (EUROFUNG)-RELATED"/>
    <property type="match status" value="1"/>
</dbReference>
<protein>
    <submittedName>
        <fullName evidence="9">Cytochrome P450 E-class CYP52</fullName>
    </submittedName>
</protein>
<keyword evidence="7" id="KW-0503">Monooxygenase</keyword>
<dbReference type="InterPro" id="IPR001128">
    <property type="entry name" value="Cyt_P450"/>
</dbReference>
<dbReference type="InterPro" id="IPR047146">
    <property type="entry name" value="Cyt_P450_E_CYP52_fungi"/>
</dbReference>
<dbReference type="GO" id="GO:0004497">
    <property type="term" value="F:monooxygenase activity"/>
    <property type="evidence" value="ECO:0007669"/>
    <property type="project" value="UniProtKB-KW"/>
</dbReference>
<dbReference type="InterPro" id="IPR002401">
    <property type="entry name" value="Cyt_P450_E_grp-I"/>
</dbReference>
<keyword evidence="3" id="KW-0349">Heme</keyword>
<dbReference type="OrthoDB" id="1470350at2759"/>
<sequence>MTARLMSWALFLLVRLPEALAKLRSEIELVTEGSHELSRAKISKMNYLRCVINESQRLYPQRPVNIRAATKTTFLPSGGGLDRRFPVLIPKGTGVGYSFYHMHRLKSSYEEFALAEASCAIVRTIQTFPELRLPPEPPSVPPGEEKQALTFVAMSAEGCKVLLE</sequence>
<evidence type="ECO:0000313" key="9">
    <source>
        <dbReference type="EMBL" id="KAJ5365790.1"/>
    </source>
</evidence>
<keyword evidence="6" id="KW-0408">Iron</keyword>
<evidence type="ECO:0000256" key="6">
    <source>
        <dbReference type="ARBA" id="ARBA00023004"/>
    </source>
</evidence>
<dbReference type="RefSeq" id="XP_056577256.1">
    <property type="nucleotide sequence ID" value="XM_056726405.1"/>
</dbReference>
<gene>
    <name evidence="9" type="ORF">N7517_008676</name>
</gene>
<dbReference type="InterPro" id="IPR036396">
    <property type="entry name" value="Cyt_P450_sf"/>
</dbReference>
<evidence type="ECO:0000256" key="3">
    <source>
        <dbReference type="ARBA" id="ARBA00022617"/>
    </source>
</evidence>
<evidence type="ECO:0000313" key="10">
    <source>
        <dbReference type="Proteomes" id="UP001147752"/>
    </source>
</evidence>
<reference evidence="9" key="2">
    <citation type="journal article" date="2023" name="IMA Fungus">
        <title>Comparative genomic study of the Penicillium genus elucidates a diverse pangenome and 15 lateral gene transfer events.</title>
        <authorList>
            <person name="Petersen C."/>
            <person name="Sorensen T."/>
            <person name="Nielsen M.R."/>
            <person name="Sondergaard T.E."/>
            <person name="Sorensen J.L."/>
            <person name="Fitzpatrick D.A."/>
            <person name="Frisvad J.C."/>
            <person name="Nielsen K.L."/>
        </authorList>
    </citation>
    <scope>NUCLEOTIDE SEQUENCE</scope>
    <source>
        <strain evidence="9">IBT 3081</strain>
    </source>
</reference>
<dbReference type="Proteomes" id="UP001147752">
    <property type="component" value="Unassembled WGS sequence"/>
</dbReference>
<dbReference type="GO" id="GO:0043386">
    <property type="term" value="P:mycotoxin biosynthetic process"/>
    <property type="evidence" value="ECO:0007669"/>
    <property type="project" value="UniProtKB-ARBA"/>
</dbReference>
<dbReference type="AlphaFoldDB" id="A0A9W9RUB7"/>
<evidence type="ECO:0000256" key="1">
    <source>
        <dbReference type="ARBA" id="ARBA00001971"/>
    </source>
</evidence>
<keyword evidence="8" id="KW-0732">Signal</keyword>